<feature type="transmembrane region" description="Helical" evidence="2">
    <location>
        <begin position="59"/>
        <end position="80"/>
    </location>
</feature>
<evidence type="ECO:0000256" key="1">
    <source>
        <dbReference type="SAM" id="MobiDB-lite"/>
    </source>
</evidence>
<dbReference type="EMBL" id="HE804045">
    <property type="protein sequence ID" value="CCH34635.1"/>
    <property type="molecule type" value="Genomic_DNA"/>
</dbReference>
<sequence length="149" mass="15458">MPEPAAPGPATPKPMASGPNVTRSGPGRLLVAVYGIFAIAAVSRSAVQIATRFEEAPAAYLLSALAAVVYVVATVTLAVGSRTSRRVAFLSCAVELTGVLVVGVVSLLVPSWFPRATVWSDFGIGYGFVPLVLPVLGLLWLRRTRPAAG</sequence>
<keyword evidence="2" id="KW-0812">Transmembrane</keyword>
<protein>
    <submittedName>
        <fullName evidence="3">Putative membrane protein</fullName>
    </submittedName>
</protein>
<feature type="transmembrane region" description="Helical" evidence="2">
    <location>
        <begin position="87"/>
        <end position="110"/>
    </location>
</feature>
<feature type="region of interest" description="Disordered" evidence="1">
    <location>
        <begin position="1"/>
        <end position="20"/>
    </location>
</feature>
<keyword evidence="4" id="KW-1185">Reference proteome</keyword>
<feature type="transmembrane region" description="Helical" evidence="2">
    <location>
        <begin position="122"/>
        <end position="141"/>
    </location>
</feature>
<feature type="compositionally biased region" description="Pro residues" evidence="1">
    <location>
        <begin position="1"/>
        <end position="12"/>
    </location>
</feature>
<dbReference type="AlphaFoldDB" id="K0K345"/>
<evidence type="ECO:0000256" key="2">
    <source>
        <dbReference type="SAM" id="Phobius"/>
    </source>
</evidence>
<evidence type="ECO:0000313" key="3">
    <source>
        <dbReference type="EMBL" id="CCH34635.1"/>
    </source>
</evidence>
<reference evidence="3 4" key="1">
    <citation type="journal article" date="2012" name="BMC Genomics">
        <title>Complete genome sequence of Saccharothrix espanaensis DSM 44229T and comparison to the other completely sequenced Pseudonocardiaceae.</title>
        <authorList>
            <person name="Strobel T."/>
            <person name="Al-Dilaimi A."/>
            <person name="Blom J."/>
            <person name="Gessner A."/>
            <person name="Kalinowski J."/>
            <person name="Luzhetska M."/>
            <person name="Puhler A."/>
            <person name="Szczepanowski R."/>
            <person name="Bechthold A."/>
            <person name="Ruckert C."/>
        </authorList>
    </citation>
    <scope>NUCLEOTIDE SEQUENCE [LARGE SCALE GENOMIC DNA]</scope>
    <source>
        <strain evidence="4">ATCC 51144 / DSM 44229 / JCM 9112 / NBRC 15066 / NRRL 15764</strain>
    </source>
</reference>
<feature type="transmembrane region" description="Helical" evidence="2">
    <location>
        <begin position="29"/>
        <end position="47"/>
    </location>
</feature>
<name>K0K345_SACES</name>
<dbReference type="Proteomes" id="UP000006281">
    <property type="component" value="Chromosome"/>
</dbReference>
<evidence type="ECO:0000313" key="4">
    <source>
        <dbReference type="Proteomes" id="UP000006281"/>
    </source>
</evidence>
<organism evidence="3 4">
    <name type="scientific">Saccharothrix espanaensis (strain ATCC 51144 / DSM 44229 / JCM 9112 / NBRC 15066 / NRRL 15764)</name>
    <dbReference type="NCBI Taxonomy" id="1179773"/>
    <lineage>
        <taxon>Bacteria</taxon>
        <taxon>Bacillati</taxon>
        <taxon>Actinomycetota</taxon>
        <taxon>Actinomycetes</taxon>
        <taxon>Pseudonocardiales</taxon>
        <taxon>Pseudonocardiaceae</taxon>
        <taxon>Saccharothrix</taxon>
    </lineage>
</organism>
<keyword evidence="2" id="KW-0472">Membrane</keyword>
<dbReference type="BioCyc" id="SESP1179773:BN6_RS35780-MONOMER"/>
<keyword evidence="2" id="KW-1133">Transmembrane helix</keyword>
<gene>
    <name evidence="3" type="ordered locus">BN6_74060</name>
</gene>
<dbReference type="HOGENOM" id="CLU_122776_1_0_11"/>
<dbReference type="KEGG" id="sesp:BN6_74060"/>
<dbReference type="eggNOG" id="ENOG5032RMD">
    <property type="taxonomic scope" value="Bacteria"/>
</dbReference>
<accession>K0K345</accession>
<dbReference type="STRING" id="1179773.BN6_74060"/>
<proteinExistence type="predicted"/>
<dbReference type="RefSeq" id="WP_015104745.1">
    <property type="nucleotide sequence ID" value="NC_019673.1"/>
</dbReference>
<dbReference type="PATRIC" id="fig|1179773.3.peg.7481"/>